<evidence type="ECO:0000313" key="4">
    <source>
        <dbReference type="EMBL" id="GGJ18343.1"/>
    </source>
</evidence>
<evidence type="ECO:0000256" key="1">
    <source>
        <dbReference type="PROSITE-ProRule" id="PRU00520"/>
    </source>
</evidence>
<dbReference type="Gene3D" id="3.30.70.100">
    <property type="match status" value="1"/>
</dbReference>
<reference evidence="5" key="1">
    <citation type="journal article" date="2019" name="Int. J. Syst. Evol. Microbiol.">
        <title>The Global Catalogue of Microorganisms (GCM) 10K type strain sequencing project: providing services to taxonomists for standard genome sequencing and annotation.</title>
        <authorList>
            <consortium name="The Broad Institute Genomics Platform"/>
            <consortium name="The Broad Institute Genome Sequencing Center for Infectious Disease"/>
            <person name="Wu L."/>
            <person name="Ma J."/>
        </authorList>
    </citation>
    <scope>NUCLEOTIDE SEQUENCE [LARGE SCALE GENOMIC DNA]</scope>
    <source>
        <strain evidence="5">JCM 14370</strain>
    </source>
</reference>
<gene>
    <name evidence="4" type="primary">acyP</name>
    <name evidence="4" type="ORF">GCM10008938_00620</name>
</gene>
<dbReference type="Proteomes" id="UP000632222">
    <property type="component" value="Unassembled WGS sequence"/>
</dbReference>
<feature type="domain" description="Acylphosphatase-like" evidence="3">
    <location>
        <begin position="1"/>
        <end position="89"/>
    </location>
</feature>
<dbReference type="Pfam" id="PF00708">
    <property type="entry name" value="Acylphosphatase"/>
    <property type="match status" value="1"/>
</dbReference>
<comment type="similarity">
    <text evidence="2">Belongs to the acylphosphatase family.</text>
</comment>
<dbReference type="EMBL" id="BMOD01000001">
    <property type="protein sequence ID" value="GGJ18343.1"/>
    <property type="molecule type" value="Genomic_DNA"/>
</dbReference>
<protein>
    <submittedName>
        <fullName evidence="4">Acylphosphatase</fullName>
    </submittedName>
</protein>
<keyword evidence="5" id="KW-1185">Reference proteome</keyword>
<dbReference type="PROSITE" id="PS51160">
    <property type="entry name" value="ACYLPHOSPHATASE_3"/>
    <property type="match status" value="1"/>
</dbReference>
<comment type="caution">
    <text evidence="1">Lacks conserved residue(s) required for the propagation of feature annotation.</text>
</comment>
<evidence type="ECO:0000313" key="5">
    <source>
        <dbReference type="Proteomes" id="UP000632222"/>
    </source>
</evidence>
<dbReference type="InterPro" id="IPR001792">
    <property type="entry name" value="Acylphosphatase-like_dom"/>
</dbReference>
<comment type="caution">
    <text evidence="4">The sequence shown here is derived from an EMBL/GenBank/DDBJ whole genome shotgun (WGS) entry which is preliminary data.</text>
</comment>
<dbReference type="InterPro" id="IPR036046">
    <property type="entry name" value="Acylphosphatase-like_dom_sf"/>
</dbReference>
<accession>A0ABQ2CT54</accession>
<evidence type="ECO:0000259" key="3">
    <source>
        <dbReference type="PROSITE" id="PS51160"/>
    </source>
</evidence>
<organism evidence="4 5">
    <name type="scientific">Deinococcus roseus</name>
    <dbReference type="NCBI Taxonomy" id="392414"/>
    <lineage>
        <taxon>Bacteria</taxon>
        <taxon>Thermotogati</taxon>
        <taxon>Deinococcota</taxon>
        <taxon>Deinococci</taxon>
        <taxon>Deinococcales</taxon>
        <taxon>Deinococcaceae</taxon>
        <taxon>Deinococcus</taxon>
    </lineage>
</organism>
<proteinExistence type="inferred from homology"/>
<evidence type="ECO:0000256" key="2">
    <source>
        <dbReference type="RuleBase" id="RU004168"/>
    </source>
</evidence>
<dbReference type="NCBIfam" id="NF011007">
    <property type="entry name" value="PRK14433.1"/>
    <property type="match status" value="1"/>
</dbReference>
<dbReference type="SUPFAM" id="SSF54975">
    <property type="entry name" value="Acylphosphatase/BLUF domain-like"/>
    <property type="match status" value="1"/>
</dbReference>
<name>A0ABQ2CT54_9DEIO</name>
<sequence length="89" mass="10229">MGSVKRLTCLVGGDFSGYPQFLKRYALDLRLTGYIESLQDGRIEVIAEGHEKDLQRFLHWIQRGNPASRPRILDTQWSESTGLQGYHLH</sequence>